<name>A0A3B0SWV1_9ZZZZ</name>
<reference evidence="2" key="1">
    <citation type="submission" date="2018-06" db="EMBL/GenBank/DDBJ databases">
        <authorList>
            <person name="Zhirakovskaya E."/>
        </authorList>
    </citation>
    <scope>NUCLEOTIDE SEQUENCE</scope>
</reference>
<dbReference type="GO" id="GO:0006508">
    <property type="term" value="P:proteolysis"/>
    <property type="evidence" value="ECO:0007669"/>
    <property type="project" value="InterPro"/>
</dbReference>
<accession>A0A3B0SWV1</accession>
<gene>
    <name evidence="2" type="ORF">MNBD_ALPHA05-1336</name>
</gene>
<evidence type="ECO:0000313" key="2">
    <source>
        <dbReference type="EMBL" id="VAW08463.1"/>
    </source>
</evidence>
<dbReference type="SUPFAM" id="SSF52096">
    <property type="entry name" value="ClpP/crotonase"/>
    <property type="match status" value="1"/>
</dbReference>
<feature type="non-terminal residue" evidence="2">
    <location>
        <position position="1"/>
    </location>
</feature>
<protein>
    <recommendedName>
        <fullName evidence="1">Tail specific protease domain-containing protein</fullName>
    </recommendedName>
</protein>
<dbReference type="InterPro" id="IPR029045">
    <property type="entry name" value="ClpP/crotonase-like_dom_sf"/>
</dbReference>
<dbReference type="GO" id="GO:0008236">
    <property type="term" value="F:serine-type peptidase activity"/>
    <property type="evidence" value="ECO:0007669"/>
    <property type="project" value="InterPro"/>
</dbReference>
<proteinExistence type="predicted"/>
<dbReference type="EMBL" id="UOEH01000664">
    <property type="protein sequence ID" value="VAW08463.1"/>
    <property type="molecule type" value="Genomic_DNA"/>
</dbReference>
<feature type="domain" description="Tail specific protease" evidence="1">
    <location>
        <begin position="35"/>
        <end position="224"/>
    </location>
</feature>
<dbReference type="InterPro" id="IPR005151">
    <property type="entry name" value="Tail-specific_protease"/>
</dbReference>
<organism evidence="2">
    <name type="scientific">hydrothermal vent metagenome</name>
    <dbReference type="NCBI Taxonomy" id="652676"/>
    <lineage>
        <taxon>unclassified sequences</taxon>
        <taxon>metagenomes</taxon>
        <taxon>ecological metagenomes</taxon>
    </lineage>
</organism>
<dbReference type="Gene3D" id="3.90.226.10">
    <property type="entry name" value="2-enoyl-CoA Hydratase, Chain A, domain 1"/>
    <property type="match status" value="1"/>
</dbReference>
<dbReference type="Pfam" id="PF03572">
    <property type="entry name" value="Peptidase_S41"/>
    <property type="match status" value="1"/>
</dbReference>
<evidence type="ECO:0000259" key="1">
    <source>
        <dbReference type="Pfam" id="PF03572"/>
    </source>
</evidence>
<sequence length="247" mass="26873">RTISAVVPGASELPGMERSKPQLSDLYEYRILDGNVGYLKAGTFHPDHGDAFLEFTTTAFTAFHDAGIKSLIIDIRDNPGGDDPLWQKGIMENITETPYRHVSRYSIRVTKGNAHTGDVIGEVQTGDYKGLFRATPDNSIRFHGPTYILLSAFTYSSAIQFSVAAQDFDIAKIAGVETGGFSCSTGGVTIIPMEKTQLTAFVPVMQLTRPSGKGCERGIIPDVPIKSTPFQPDQSIESLRLIAVETQ</sequence>
<dbReference type="AlphaFoldDB" id="A0A3B0SWV1"/>